<feature type="region of interest" description="Disordered" evidence="6">
    <location>
        <begin position="715"/>
        <end position="743"/>
    </location>
</feature>
<dbReference type="eggNOG" id="KOG0167">
    <property type="taxonomic scope" value="Eukaryota"/>
</dbReference>
<dbReference type="AlphaFoldDB" id="A0A059B3I8"/>
<gene>
    <name evidence="8" type="ORF">EUGRSUZ_H03314</name>
</gene>
<dbReference type="GO" id="GO:0005737">
    <property type="term" value="C:cytoplasm"/>
    <property type="evidence" value="ECO:0000318"/>
    <property type="project" value="GO_Central"/>
</dbReference>
<proteinExistence type="predicted"/>
<dbReference type="FunCoup" id="A0A059B3I8">
    <property type="interactions" value="1236"/>
</dbReference>
<dbReference type="CDD" id="cd16664">
    <property type="entry name" value="RING-Ubox_PUB"/>
    <property type="match status" value="1"/>
</dbReference>
<keyword evidence="5" id="KW-0833">Ubl conjugation pathway</keyword>
<evidence type="ECO:0000259" key="7">
    <source>
        <dbReference type="PROSITE" id="PS51698"/>
    </source>
</evidence>
<protein>
    <recommendedName>
        <fullName evidence="3">RING-type E3 ubiquitin transferase</fullName>
        <ecNumber evidence="3">2.3.2.27</ecNumber>
    </recommendedName>
</protein>
<dbReference type="Gene3D" id="1.25.10.10">
    <property type="entry name" value="Leucine-rich Repeat Variant"/>
    <property type="match status" value="1"/>
</dbReference>
<keyword evidence="4" id="KW-0808">Transferase</keyword>
<dbReference type="UniPathway" id="UPA00143"/>
<dbReference type="EC" id="2.3.2.27" evidence="3"/>
<feature type="domain" description="U-box" evidence="7">
    <location>
        <begin position="270"/>
        <end position="344"/>
    </location>
</feature>
<dbReference type="PANTHER" id="PTHR23315">
    <property type="entry name" value="U BOX DOMAIN-CONTAINING"/>
    <property type="match status" value="1"/>
</dbReference>
<dbReference type="Gramene" id="KCW60584">
    <property type="protein sequence ID" value="KCW60584"/>
    <property type="gene ID" value="EUGRSUZ_H03314"/>
</dbReference>
<dbReference type="InterPro" id="IPR045210">
    <property type="entry name" value="RING-Ubox_PUB"/>
</dbReference>
<accession>A0A059B3I8</accession>
<dbReference type="OMA" id="TCPRTHI"/>
<organism evidence="8">
    <name type="scientific">Eucalyptus grandis</name>
    <name type="common">Flooded gum</name>
    <dbReference type="NCBI Taxonomy" id="71139"/>
    <lineage>
        <taxon>Eukaryota</taxon>
        <taxon>Viridiplantae</taxon>
        <taxon>Streptophyta</taxon>
        <taxon>Embryophyta</taxon>
        <taxon>Tracheophyta</taxon>
        <taxon>Spermatophyta</taxon>
        <taxon>Magnoliopsida</taxon>
        <taxon>eudicotyledons</taxon>
        <taxon>Gunneridae</taxon>
        <taxon>Pentapetalae</taxon>
        <taxon>rosids</taxon>
        <taxon>malvids</taxon>
        <taxon>Myrtales</taxon>
        <taxon>Myrtaceae</taxon>
        <taxon>Myrtoideae</taxon>
        <taxon>Eucalypteae</taxon>
        <taxon>Eucalyptus</taxon>
    </lineage>
</organism>
<comment type="pathway">
    <text evidence="2">Protein modification; protein ubiquitination.</text>
</comment>
<comment type="catalytic activity">
    <reaction evidence="1">
        <text>S-ubiquitinyl-[E2 ubiquitin-conjugating enzyme]-L-cysteine + [acceptor protein]-L-lysine = [E2 ubiquitin-conjugating enzyme]-L-cysteine + N(6)-ubiquitinyl-[acceptor protein]-L-lysine.</text>
        <dbReference type="EC" id="2.3.2.27"/>
    </reaction>
</comment>
<dbReference type="Gene3D" id="3.30.40.10">
    <property type="entry name" value="Zinc/RING finger domain, C3HC4 (zinc finger)"/>
    <property type="match status" value="1"/>
</dbReference>
<evidence type="ECO:0000256" key="1">
    <source>
        <dbReference type="ARBA" id="ARBA00000900"/>
    </source>
</evidence>
<dbReference type="SUPFAM" id="SSF57850">
    <property type="entry name" value="RING/U-box"/>
    <property type="match status" value="1"/>
</dbReference>
<dbReference type="PANTHER" id="PTHR23315:SF240">
    <property type="entry name" value="U-BOX DOMAIN-CONTAINING PROTEIN 5"/>
    <property type="match status" value="1"/>
</dbReference>
<dbReference type="GO" id="GO:0061630">
    <property type="term" value="F:ubiquitin protein ligase activity"/>
    <property type="evidence" value="ECO:0007669"/>
    <property type="project" value="UniProtKB-EC"/>
</dbReference>
<sequence>MGSDVGEVVETSYPSSFKVHHALCAEFMKLVDKVSSMLPVIEAARPRCSAGIQALCLLHRAIEKAHLILQHCSESSKLYLALTGDAIVARCERSRNMLEQSLGQLQNMVPVVLAIEITKLLDDLRSATFILEPSEEDAGKAVHDLIRQGSSESGSTENSELKALQFAASKLFITSRKSILVERRSIKKLLDKVGESDTKKKILLYLSSILKKYGNSIASGQTQSVYLENEGTYLTANSPHNSVYTETAEVAEAPLPGHHEAQVDVSVDTIVPEEFKCPLSSRLMYEPVVIASGQTFERMWIQKWFDEGNTYCPKTKKKLANQFWTPNTVLKELISQWCTRHGLEIPDPIIQQKTVHPWENSSTSIASLGSSLNDLRLQVDFSNVSLGSLESSNNSESPLQRFANAFNPGTLHTKDLKQDHSYGSFDEDEEYFDIFSKLTELPWQSQCKVVEDFKSNLESNHRSLHSGSTENFLEPLLRFLGESRDLGDVKAQKTALQLLLTYLKKSRYEVLHVHQDGFSMLATFLDSEVAEQAIAIVEILSTQQECRLKVANSRAIPYILETLDCEIRDLHVSALKILYNLCLSSDLRPYVTPCIPKLVHFLKDSELAKYALAIIRNLCDIEDARISIIETHDCITSIAELLENGSNEEQEHAVAILLSLCSQRVQYCQLVLDEGYAVIPAVVSLSINGTERSKICAIELLRLLRDVNDIDSCDFSDPDPPTHEDPGYHCPETKPSSRKSGFFGRKLAIFSKKPVSATQRKKKCNS</sequence>
<dbReference type="KEGG" id="egr:104414690"/>
<dbReference type="PROSITE" id="PS51698">
    <property type="entry name" value="U_BOX"/>
    <property type="match status" value="1"/>
</dbReference>
<dbReference type="SUPFAM" id="SSF48371">
    <property type="entry name" value="ARM repeat"/>
    <property type="match status" value="1"/>
</dbReference>
<evidence type="ECO:0000313" key="8">
    <source>
        <dbReference type="EMBL" id="KCW60584.1"/>
    </source>
</evidence>
<dbReference type="InParanoid" id="A0A059B3I8"/>
<dbReference type="InterPro" id="IPR003613">
    <property type="entry name" value="Ubox_domain"/>
</dbReference>
<dbReference type="Pfam" id="PF04564">
    <property type="entry name" value="U-box"/>
    <property type="match status" value="1"/>
</dbReference>
<reference evidence="8" key="1">
    <citation type="submission" date="2013-07" db="EMBL/GenBank/DDBJ databases">
        <title>The genome of Eucalyptus grandis.</title>
        <authorList>
            <person name="Schmutz J."/>
            <person name="Hayes R."/>
            <person name="Myburg A."/>
            <person name="Tuskan G."/>
            <person name="Grattapaglia D."/>
            <person name="Rokhsar D.S."/>
        </authorList>
    </citation>
    <scope>NUCLEOTIDE SEQUENCE</scope>
    <source>
        <tissue evidence="8">Leaf extractions</tissue>
    </source>
</reference>
<name>A0A059B3I8_EUCGR</name>
<dbReference type="OrthoDB" id="10064100at2759"/>
<evidence type="ECO:0000256" key="2">
    <source>
        <dbReference type="ARBA" id="ARBA00004906"/>
    </source>
</evidence>
<dbReference type="InterPro" id="IPR011989">
    <property type="entry name" value="ARM-like"/>
</dbReference>
<dbReference type="SMART" id="SM00504">
    <property type="entry name" value="Ubox"/>
    <property type="match status" value="1"/>
</dbReference>
<evidence type="ECO:0000256" key="6">
    <source>
        <dbReference type="SAM" id="MobiDB-lite"/>
    </source>
</evidence>
<dbReference type="InterPro" id="IPR016024">
    <property type="entry name" value="ARM-type_fold"/>
</dbReference>
<dbReference type="GO" id="GO:0016567">
    <property type="term" value="P:protein ubiquitination"/>
    <property type="evidence" value="ECO:0007669"/>
    <property type="project" value="UniProtKB-UniPathway"/>
</dbReference>
<dbReference type="Pfam" id="PF05804">
    <property type="entry name" value="KAP"/>
    <property type="match status" value="1"/>
</dbReference>
<evidence type="ECO:0000256" key="4">
    <source>
        <dbReference type="ARBA" id="ARBA00022679"/>
    </source>
</evidence>
<dbReference type="InterPro" id="IPR013083">
    <property type="entry name" value="Znf_RING/FYVE/PHD"/>
</dbReference>
<dbReference type="EMBL" id="KK198760">
    <property type="protein sequence ID" value="KCW60584.1"/>
    <property type="molecule type" value="Genomic_DNA"/>
</dbReference>
<evidence type="ECO:0000256" key="3">
    <source>
        <dbReference type="ARBA" id="ARBA00012483"/>
    </source>
</evidence>
<evidence type="ECO:0000256" key="5">
    <source>
        <dbReference type="ARBA" id="ARBA00022786"/>
    </source>
</evidence>
<dbReference type="GO" id="GO:0005634">
    <property type="term" value="C:nucleus"/>
    <property type="evidence" value="ECO:0000318"/>
    <property type="project" value="GO_Central"/>
</dbReference>